<dbReference type="AlphaFoldDB" id="A0A847TKH8"/>
<evidence type="ECO:0000313" key="1">
    <source>
        <dbReference type="EMBL" id="NLV06472.1"/>
    </source>
</evidence>
<dbReference type="Proteomes" id="UP000610611">
    <property type="component" value="Unassembled WGS sequence"/>
</dbReference>
<accession>A0A847TKH8</accession>
<evidence type="ECO:0000313" key="2">
    <source>
        <dbReference type="Proteomes" id="UP000610611"/>
    </source>
</evidence>
<proteinExistence type="predicted"/>
<dbReference type="Gene3D" id="3.40.720.10">
    <property type="entry name" value="Alkaline Phosphatase, subunit A"/>
    <property type="match status" value="1"/>
</dbReference>
<dbReference type="RefSeq" id="WP_170083435.1">
    <property type="nucleotide sequence ID" value="NZ_WOWB01000001.1"/>
</dbReference>
<protein>
    <recommendedName>
        <fullName evidence="3">Sulfatase N-terminal domain-containing protein</fullName>
    </recommendedName>
</protein>
<reference evidence="1" key="1">
    <citation type="submission" date="2019-12" db="EMBL/GenBank/DDBJ databases">
        <title>The whole-genome sequencing of Haloarcula japonica strain pws8.</title>
        <authorList>
            <person name="Verma D.K."/>
            <person name="Gopal K."/>
            <person name="Prasad E.S."/>
        </authorList>
    </citation>
    <scope>NUCLEOTIDE SEQUENCE</scope>
    <source>
        <strain evidence="1">Pws8</strain>
    </source>
</reference>
<dbReference type="InterPro" id="IPR017850">
    <property type="entry name" value="Alkaline_phosphatase_core_sf"/>
</dbReference>
<gene>
    <name evidence="1" type="ORF">GOC83_10065</name>
</gene>
<sequence length="306" mass="35192">MYDISQIRTAISHPKLIIREANRLYHTKFGQHEYNPGGIDIFSKDWDNLIILDACRYDMYEEVLSDTTKLQKVQSRGSGTVEFVSSNILGRELHDTVYVTANPQYHKHTTDSCQEFHHVCEIWKGAGWNNEIGTVLPETMVRETKKAANKFENKRIISHFLQPHYPFLSGNTDFDKGNMKSDNELGDFWRQIYLGELDVSPEIIWKEYKSNLNRVMESVEELKKELTGKTIITSDHGNMVGEPATPLPVKEWGHPLQIYTDELVSVPWHEVSSGPRKEIIPEPPEKFDATDNKEVVADRLADLGYI</sequence>
<dbReference type="EMBL" id="WOWB01000001">
    <property type="protein sequence ID" value="NLV06472.1"/>
    <property type="molecule type" value="Genomic_DNA"/>
</dbReference>
<comment type="caution">
    <text evidence="1">The sequence shown here is derived from an EMBL/GenBank/DDBJ whole genome shotgun (WGS) entry which is preliminary data.</text>
</comment>
<evidence type="ECO:0008006" key="3">
    <source>
        <dbReference type="Google" id="ProtNLM"/>
    </source>
</evidence>
<name>A0A847TKH8_9EURY</name>
<organism evidence="1 2">
    <name type="scientific">Haloarcula rubripromontorii</name>
    <dbReference type="NCBI Taxonomy" id="1705562"/>
    <lineage>
        <taxon>Archaea</taxon>
        <taxon>Methanobacteriati</taxon>
        <taxon>Methanobacteriota</taxon>
        <taxon>Stenosarchaea group</taxon>
        <taxon>Halobacteria</taxon>
        <taxon>Halobacteriales</taxon>
        <taxon>Haloarculaceae</taxon>
        <taxon>Haloarcula</taxon>
    </lineage>
</organism>